<name>A0A0W8FTK4_9ZZZZ</name>
<reference evidence="1" key="1">
    <citation type="journal article" date="2015" name="Proc. Natl. Acad. Sci. U.S.A.">
        <title>Networks of energetic and metabolic interactions define dynamics in microbial communities.</title>
        <authorList>
            <person name="Embree M."/>
            <person name="Liu J.K."/>
            <person name="Al-Bassam M.M."/>
            <person name="Zengler K."/>
        </authorList>
    </citation>
    <scope>NUCLEOTIDE SEQUENCE</scope>
</reference>
<organism evidence="1">
    <name type="scientific">hydrocarbon metagenome</name>
    <dbReference type="NCBI Taxonomy" id="938273"/>
    <lineage>
        <taxon>unclassified sequences</taxon>
        <taxon>metagenomes</taxon>
        <taxon>ecological metagenomes</taxon>
    </lineage>
</organism>
<comment type="caution">
    <text evidence="1">The sequence shown here is derived from an EMBL/GenBank/DDBJ whole genome shotgun (WGS) entry which is preliminary data.</text>
</comment>
<proteinExistence type="predicted"/>
<dbReference type="Gene3D" id="2.60.40.10">
    <property type="entry name" value="Immunoglobulins"/>
    <property type="match status" value="1"/>
</dbReference>
<protein>
    <submittedName>
        <fullName evidence="1">Uncharacterized protein</fullName>
    </submittedName>
</protein>
<dbReference type="AlphaFoldDB" id="A0A0W8FTK4"/>
<dbReference type="EMBL" id="LNQE01000857">
    <property type="protein sequence ID" value="KUG24215.1"/>
    <property type="molecule type" value="Genomic_DNA"/>
</dbReference>
<gene>
    <name evidence="1" type="ORF">ASZ90_006012</name>
</gene>
<sequence>MFANLTGCGVKGNPVILPDVKDTAPIISNFKADSADSAIILNWDFYSANSKINHIAIEKSELGSAGNECKECPRTFELIGQVSVKDAKKENKEYIKFSFTDNKVQQGKTYDYRLLICDIYNECRESSAMEINLK</sequence>
<dbReference type="InterPro" id="IPR013783">
    <property type="entry name" value="Ig-like_fold"/>
</dbReference>
<accession>A0A0W8FTK4</accession>
<evidence type="ECO:0000313" key="1">
    <source>
        <dbReference type="EMBL" id="KUG24215.1"/>
    </source>
</evidence>